<dbReference type="EMBL" id="BMAO01035892">
    <property type="protein sequence ID" value="GFR06664.1"/>
    <property type="molecule type" value="Genomic_DNA"/>
</dbReference>
<gene>
    <name evidence="1" type="ORF">TNCT_211561</name>
</gene>
<reference evidence="1" key="1">
    <citation type="submission" date="2020-07" db="EMBL/GenBank/DDBJ databases">
        <title>Multicomponent nature underlies the extraordinary mechanical properties of spider dragline silk.</title>
        <authorList>
            <person name="Kono N."/>
            <person name="Nakamura H."/>
            <person name="Mori M."/>
            <person name="Yoshida Y."/>
            <person name="Ohtoshi R."/>
            <person name="Malay A.D."/>
            <person name="Moran D.A.P."/>
            <person name="Tomita M."/>
            <person name="Numata K."/>
            <person name="Arakawa K."/>
        </authorList>
    </citation>
    <scope>NUCLEOTIDE SEQUENCE</scope>
</reference>
<organism evidence="1 2">
    <name type="scientific">Trichonephila clavata</name>
    <name type="common">Joro spider</name>
    <name type="synonym">Nephila clavata</name>
    <dbReference type="NCBI Taxonomy" id="2740835"/>
    <lineage>
        <taxon>Eukaryota</taxon>
        <taxon>Metazoa</taxon>
        <taxon>Ecdysozoa</taxon>
        <taxon>Arthropoda</taxon>
        <taxon>Chelicerata</taxon>
        <taxon>Arachnida</taxon>
        <taxon>Araneae</taxon>
        <taxon>Araneomorphae</taxon>
        <taxon>Entelegynae</taxon>
        <taxon>Araneoidea</taxon>
        <taxon>Nephilidae</taxon>
        <taxon>Trichonephila</taxon>
    </lineage>
</organism>
<proteinExistence type="predicted"/>
<evidence type="ECO:0000313" key="1">
    <source>
        <dbReference type="EMBL" id="GFR06664.1"/>
    </source>
</evidence>
<dbReference type="AlphaFoldDB" id="A0A8X6HNT2"/>
<keyword evidence="2" id="KW-1185">Reference proteome</keyword>
<name>A0A8X6HNT2_TRICU</name>
<dbReference type="Proteomes" id="UP000887116">
    <property type="component" value="Unassembled WGS sequence"/>
</dbReference>
<sequence length="78" mass="8997">MFHFYDVGGMAPIWILVLFFGENDDKPCPVRFSSYQCRQRRPIAAVSMANVFYTISGSHQNVFFSHCNPAFSLEIQCR</sequence>
<evidence type="ECO:0000313" key="2">
    <source>
        <dbReference type="Proteomes" id="UP000887116"/>
    </source>
</evidence>
<accession>A0A8X6HNT2</accession>
<comment type="caution">
    <text evidence="1">The sequence shown here is derived from an EMBL/GenBank/DDBJ whole genome shotgun (WGS) entry which is preliminary data.</text>
</comment>
<protein>
    <submittedName>
        <fullName evidence="1">Uncharacterized protein</fullName>
    </submittedName>
</protein>